<proteinExistence type="predicted"/>
<dbReference type="EMBL" id="FP929132">
    <property type="protein sequence ID" value="CBX97966.1"/>
    <property type="molecule type" value="Genomic_DNA"/>
</dbReference>
<name>E5A289_LEPMJ</name>
<gene>
    <name evidence="1" type="ORF">LEMA_P093750.1</name>
</gene>
<reference evidence="2" key="1">
    <citation type="journal article" date="2011" name="Nat. Commun.">
        <title>Effector diversification within compartments of the Leptosphaeria maculans genome affected by Repeat-Induced Point mutations.</title>
        <authorList>
            <person name="Rouxel T."/>
            <person name="Grandaubert J."/>
            <person name="Hane J.K."/>
            <person name="Hoede C."/>
            <person name="van de Wouw A.P."/>
            <person name="Couloux A."/>
            <person name="Dominguez V."/>
            <person name="Anthouard V."/>
            <person name="Bally P."/>
            <person name="Bourras S."/>
            <person name="Cozijnsen A.J."/>
            <person name="Ciuffetti L.M."/>
            <person name="Degrave A."/>
            <person name="Dilmaghani A."/>
            <person name="Duret L."/>
            <person name="Fudal I."/>
            <person name="Goodwin S.B."/>
            <person name="Gout L."/>
            <person name="Glaser N."/>
            <person name="Linglin J."/>
            <person name="Kema G.H.J."/>
            <person name="Lapalu N."/>
            <person name="Lawrence C.B."/>
            <person name="May K."/>
            <person name="Meyer M."/>
            <person name="Ollivier B."/>
            <person name="Poulain J."/>
            <person name="Schoch C.L."/>
            <person name="Simon A."/>
            <person name="Spatafora J.W."/>
            <person name="Stachowiak A."/>
            <person name="Turgeon B.G."/>
            <person name="Tyler B.M."/>
            <person name="Vincent D."/>
            <person name="Weissenbach J."/>
            <person name="Amselem J."/>
            <person name="Quesneville H."/>
            <person name="Oliver R.P."/>
            <person name="Wincker P."/>
            <person name="Balesdent M.-H."/>
            <person name="Howlett B.J."/>
        </authorList>
    </citation>
    <scope>NUCLEOTIDE SEQUENCE [LARGE SCALE GENOMIC DNA]</scope>
    <source>
        <strain evidence="2">JN3 / isolate v23.1.3 / race Av1-4-5-6-7-8</strain>
    </source>
</reference>
<protein>
    <submittedName>
        <fullName evidence="1">Predicted protein</fullName>
    </submittedName>
</protein>
<dbReference type="GeneID" id="13281959"/>
<dbReference type="VEuPathDB" id="FungiDB:LEMA_P093750.1"/>
<accession>E5A289</accession>
<dbReference type="AlphaFoldDB" id="E5A289"/>
<organism evidence="2">
    <name type="scientific">Leptosphaeria maculans (strain JN3 / isolate v23.1.3 / race Av1-4-5-6-7-8)</name>
    <name type="common">Blackleg fungus</name>
    <name type="synonym">Phoma lingam</name>
    <dbReference type="NCBI Taxonomy" id="985895"/>
    <lineage>
        <taxon>Eukaryota</taxon>
        <taxon>Fungi</taxon>
        <taxon>Dikarya</taxon>
        <taxon>Ascomycota</taxon>
        <taxon>Pezizomycotina</taxon>
        <taxon>Dothideomycetes</taxon>
        <taxon>Pleosporomycetidae</taxon>
        <taxon>Pleosporales</taxon>
        <taxon>Pleosporineae</taxon>
        <taxon>Leptosphaeriaceae</taxon>
        <taxon>Plenodomus</taxon>
        <taxon>Plenodomus lingam/Leptosphaeria maculans species complex</taxon>
    </lineage>
</organism>
<sequence length="73" mass="8187">MSAGSDFINLLCKDDVAAKAMLMHYGVLLARTEGIWWSRMAGEKIVEEMVHVLEGSWQGFAAMIAWCLEHMKA</sequence>
<dbReference type="InParanoid" id="E5A289"/>
<dbReference type="Proteomes" id="UP000002668">
    <property type="component" value="Genome"/>
</dbReference>
<evidence type="ECO:0000313" key="2">
    <source>
        <dbReference type="Proteomes" id="UP000002668"/>
    </source>
</evidence>
<dbReference type="HOGENOM" id="CLU_2705267_0_0_1"/>
<evidence type="ECO:0000313" key="1">
    <source>
        <dbReference type="EMBL" id="CBX97966.1"/>
    </source>
</evidence>
<keyword evidence="2" id="KW-1185">Reference proteome</keyword>
<dbReference type="OrthoDB" id="4937900at2759"/>